<accession>A0ABX4IRR6</accession>
<sequence>MHTSALLVAQHLIDKHFAIWNGARPEQSIATFSAVYADDFFVADYADVATGLQNVAALISRVQREHPGFLFTPDPVTWNHGLGRVTWGYGPQEKPNLIRGEDIFTVRDGRLASLWVFINTP</sequence>
<gene>
    <name evidence="1" type="ORF">BK796_09800</name>
</gene>
<dbReference type="Gene3D" id="3.10.450.50">
    <property type="match status" value="1"/>
</dbReference>
<keyword evidence="2" id="KW-1185">Reference proteome</keyword>
<comment type="caution">
    <text evidence="1">The sequence shown here is derived from an EMBL/GenBank/DDBJ whole genome shotgun (WGS) entry which is preliminary data.</text>
</comment>
<proteinExistence type="predicted"/>
<reference evidence="1 2" key="1">
    <citation type="submission" date="2017-06" db="EMBL/GenBank/DDBJ databases">
        <title>Draft genome sequence of nitrogen-fixing Kosakonia pseudosacchari strain NN143 isolated from sugarcane roots.</title>
        <authorList>
            <person name="Li Y."/>
            <person name="Li S."/>
            <person name="Lin L."/>
            <person name="Wu X."/>
            <person name="Yang L."/>
            <person name="Li Y."/>
            <person name="An Q."/>
        </authorList>
    </citation>
    <scope>NUCLEOTIDE SEQUENCE [LARGE SCALE GENOMIC DNA]</scope>
    <source>
        <strain evidence="1 2">NN143</strain>
    </source>
</reference>
<dbReference type="SUPFAM" id="SSF54427">
    <property type="entry name" value="NTF2-like"/>
    <property type="match status" value="1"/>
</dbReference>
<dbReference type="RefSeq" id="WP_097400497.1">
    <property type="nucleotide sequence ID" value="NZ_CP158850.1"/>
</dbReference>
<evidence type="ECO:0000313" key="2">
    <source>
        <dbReference type="Proteomes" id="UP000219642"/>
    </source>
</evidence>
<protein>
    <submittedName>
        <fullName evidence="1">4-hydroxythreonine-4-phosphate dehydrogenase</fullName>
    </submittedName>
</protein>
<name>A0ABX4IRR6_9ENTR</name>
<organism evidence="1 2">
    <name type="scientific">Kosakonia pseudosacchari</name>
    <dbReference type="NCBI Taxonomy" id="1646340"/>
    <lineage>
        <taxon>Bacteria</taxon>
        <taxon>Pseudomonadati</taxon>
        <taxon>Pseudomonadota</taxon>
        <taxon>Gammaproteobacteria</taxon>
        <taxon>Enterobacterales</taxon>
        <taxon>Enterobacteriaceae</taxon>
        <taxon>Kosakonia</taxon>
    </lineage>
</organism>
<evidence type="ECO:0000313" key="1">
    <source>
        <dbReference type="EMBL" id="PDO86739.1"/>
    </source>
</evidence>
<dbReference type="Proteomes" id="UP000219642">
    <property type="component" value="Unassembled WGS sequence"/>
</dbReference>
<dbReference type="EMBL" id="NITV01000005">
    <property type="protein sequence ID" value="PDO86739.1"/>
    <property type="molecule type" value="Genomic_DNA"/>
</dbReference>
<dbReference type="InterPro" id="IPR032710">
    <property type="entry name" value="NTF2-like_dom_sf"/>
</dbReference>